<evidence type="ECO:0000313" key="6">
    <source>
        <dbReference type="EMBL" id="KFD60533.1"/>
    </source>
</evidence>
<name>A0A085LLX9_9BILA</name>
<protein>
    <submittedName>
        <fullName evidence="2">Uncharacterized protein</fullName>
    </submittedName>
</protein>
<evidence type="ECO:0000313" key="1">
    <source>
        <dbReference type="EMBL" id="KFD45655.1"/>
    </source>
</evidence>
<keyword evidence="11" id="KW-1185">Reference proteome</keyword>
<dbReference type="EMBL" id="KL367553">
    <property type="protein sequence ID" value="KFD64617.1"/>
    <property type="molecule type" value="Genomic_DNA"/>
</dbReference>
<evidence type="ECO:0000313" key="5">
    <source>
        <dbReference type="EMBL" id="KFD59651.1"/>
    </source>
</evidence>
<evidence type="ECO:0000313" key="11">
    <source>
        <dbReference type="Proteomes" id="UP000030764"/>
    </source>
</evidence>
<evidence type="ECO:0000313" key="8">
    <source>
        <dbReference type="EMBL" id="KFD64008.1"/>
    </source>
</evidence>
<proteinExistence type="predicted"/>
<evidence type="ECO:0000313" key="3">
    <source>
        <dbReference type="EMBL" id="KFD46772.1"/>
    </source>
</evidence>
<evidence type="ECO:0000313" key="7">
    <source>
        <dbReference type="EMBL" id="KFD63759.1"/>
    </source>
</evidence>
<reference evidence="2 11" key="1">
    <citation type="journal article" date="2014" name="Nat. Genet.">
        <title>Genome and transcriptome of the porcine whipworm Trichuris suis.</title>
        <authorList>
            <person name="Jex A.R."/>
            <person name="Nejsum P."/>
            <person name="Schwarz E.M."/>
            <person name="Hu L."/>
            <person name="Young N.D."/>
            <person name="Hall R.S."/>
            <person name="Korhonen P.K."/>
            <person name="Liao S."/>
            <person name="Thamsborg S."/>
            <person name="Xia J."/>
            <person name="Xu P."/>
            <person name="Wang S."/>
            <person name="Scheerlinck J.P."/>
            <person name="Hofmann A."/>
            <person name="Sternberg P.W."/>
            <person name="Wang J."/>
            <person name="Gasser R.B."/>
        </authorList>
    </citation>
    <scope>NUCLEOTIDE SEQUENCE [LARGE SCALE GENOMIC DNA]</scope>
    <source>
        <strain evidence="5">DCEP-RM93F</strain>
        <strain evidence="2">DCEP-RM93M</strain>
    </source>
</reference>
<evidence type="ECO:0000313" key="9">
    <source>
        <dbReference type="EMBL" id="KFD64467.1"/>
    </source>
</evidence>
<gene>
    <name evidence="4" type="ORF">M513_00609</name>
    <name evidence="3" type="ORF">M513_12353</name>
    <name evidence="2" type="ORF">M513_13131</name>
    <name evidence="1" type="ORF">M513_13468</name>
    <name evidence="10" type="ORF">M514_23219</name>
    <name evidence="9" type="ORF">M514_23314</name>
    <name evidence="8" type="ORF">M514_23856</name>
    <name evidence="7" type="ORF">M514_24112</name>
    <name evidence="6" type="ORF">M514_27280</name>
    <name evidence="5" type="ORF">M514_28167</name>
</gene>
<sequence length="79" mass="8460">MALNPKQLAEFTPNIANELPAAVGRESEANAETRNPAEQCSCTFCSCGVFERDSLRVPRVAVNDGENILIPPGAREGTD</sequence>
<dbReference type="Proteomes" id="UP000030764">
    <property type="component" value="Unassembled WGS sequence"/>
</dbReference>
<evidence type="ECO:0000313" key="4">
    <source>
        <dbReference type="EMBL" id="KFD58383.1"/>
    </source>
</evidence>
<dbReference type="EMBL" id="KL363184">
    <property type="protein sequence ID" value="KFD58383.1"/>
    <property type="molecule type" value="Genomic_DNA"/>
</dbReference>
<dbReference type="EMBL" id="KL367567">
    <property type="protein sequence ID" value="KFD63759.1"/>
    <property type="molecule type" value="Genomic_DNA"/>
</dbReference>
<accession>A0A085LLX9</accession>
<dbReference type="EMBL" id="KL363445">
    <property type="protein sequence ID" value="KFD45655.1"/>
    <property type="molecule type" value="Genomic_DNA"/>
</dbReference>
<dbReference type="AlphaFoldDB" id="A0A085LLX9"/>
<organism evidence="2 11">
    <name type="scientific">Trichuris suis</name>
    <name type="common">pig whipworm</name>
    <dbReference type="NCBI Taxonomy" id="68888"/>
    <lineage>
        <taxon>Eukaryota</taxon>
        <taxon>Metazoa</taxon>
        <taxon>Ecdysozoa</taxon>
        <taxon>Nematoda</taxon>
        <taxon>Enoplea</taxon>
        <taxon>Dorylaimia</taxon>
        <taxon>Trichinellida</taxon>
        <taxon>Trichuridae</taxon>
        <taxon>Trichuris</taxon>
    </lineage>
</organism>
<evidence type="ECO:0000313" key="2">
    <source>
        <dbReference type="EMBL" id="KFD45975.1"/>
    </source>
</evidence>
<evidence type="ECO:0000313" key="10">
    <source>
        <dbReference type="EMBL" id="KFD64617.1"/>
    </source>
</evidence>
<dbReference type="EMBL" id="KL367662">
    <property type="protein sequence ID" value="KFD60533.1"/>
    <property type="molecule type" value="Genomic_DNA"/>
</dbReference>
<dbReference type="EMBL" id="KL367555">
    <property type="protein sequence ID" value="KFD64467.1"/>
    <property type="molecule type" value="Genomic_DNA"/>
</dbReference>
<dbReference type="EMBL" id="KL367781">
    <property type="protein sequence ID" value="KFD59651.1"/>
    <property type="molecule type" value="Genomic_DNA"/>
</dbReference>
<dbReference type="Proteomes" id="UP000030758">
    <property type="component" value="Unassembled WGS sequence"/>
</dbReference>
<dbReference type="EMBL" id="KL363354">
    <property type="protein sequence ID" value="KFD46772.1"/>
    <property type="molecule type" value="Genomic_DNA"/>
</dbReference>
<dbReference type="EMBL" id="KL367563">
    <property type="protein sequence ID" value="KFD64008.1"/>
    <property type="molecule type" value="Genomic_DNA"/>
</dbReference>
<dbReference type="EMBL" id="KL363405">
    <property type="protein sequence ID" value="KFD45975.1"/>
    <property type="molecule type" value="Genomic_DNA"/>
</dbReference>